<dbReference type="Proteomes" id="UP001241748">
    <property type="component" value="Unassembled WGS sequence"/>
</dbReference>
<evidence type="ECO:0000259" key="2">
    <source>
        <dbReference type="PROSITE" id="PS51724"/>
    </source>
</evidence>
<accession>A0ABV4YZ84</accession>
<dbReference type="InterPro" id="IPR007730">
    <property type="entry name" value="SPOR-like_dom"/>
</dbReference>
<keyword evidence="1" id="KW-0732">Signal</keyword>
<evidence type="ECO:0000313" key="5">
    <source>
        <dbReference type="Proteomes" id="UP001241748"/>
    </source>
</evidence>
<reference evidence="4 5" key="1">
    <citation type="submission" date="2024-05" db="EMBL/GenBank/DDBJ databases">
        <authorList>
            <person name="Venkateswaran K."/>
        </authorList>
    </citation>
    <scope>NUCLEOTIDE SEQUENCE [LARGE SCALE GENOMIC DNA]</scope>
    <source>
        <strain evidence="4 5">179-C4-2-HS</strain>
    </source>
</reference>
<dbReference type="SMART" id="SM00287">
    <property type="entry name" value="SH3b"/>
    <property type="match status" value="1"/>
</dbReference>
<proteinExistence type="predicted"/>
<dbReference type="Pfam" id="PF08239">
    <property type="entry name" value="SH3_3"/>
    <property type="match status" value="1"/>
</dbReference>
<dbReference type="PROSITE" id="PS51781">
    <property type="entry name" value="SH3B"/>
    <property type="match status" value="1"/>
</dbReference>
<dbReference type="InterPro" id="IPR002901">
    <property type="entry name" value="MGlyc_endo_b_GlcNAc-like_dom"/>
</dbReference>
<dbReference type="EMBL" id="JAROBZ020000002">
    <property type="protein sequence ID" value="MFB3170023.1"/>
    <property type="molecule type" value="Genomic_DNA"/>
</dbReference>
<dbReference type="PROSITE" id="PS51724">
    <property type="entry name" value="SPOR"/>
    <property type="match status" value="1"/>
</dbReference>
<dbReference type="RefSeq" id="WP_306074579.1">
    <property type="nucleotide sequence ID" value="NZ_JAROBZ020000002.1"/>
</dbReference>
<comment type="caution">
    <text evidence="4">The sequence shown here is derived from an EMBL/GenBank/DDBJ whole genome shotgun (WGS) entry which is preliminary data.</text>
</comment>
<dbReference type="SMART" id="SM00047">
    <property type="entry name" value="LYZ2"/>
    <property type="match status" value="1"/>
</dbReference>
<dbReference type="Pfam" id="PF05036">
    <property type="entry name" value="SPOR"/>
    <property type="match status" value="1"/>
</dbReference>
<gene>
    <name evidence="4" type="ORF">P5G62_023230</name>
</gene>
<keyword evidence="5" id="KW-1185">Reference proteome</keyword>
<organism evidence="4 5">
    <name type="scientific">Neobacillus driksii</name>
    <dbReference type="NCBI Taxonomy" id="3035913"/>
    <lineage>
        <taxon>Bacteria</taxon>
        <taxon>Bacillati</taxon>
        <taxon>Bacillota</taxon>
        <taxon>Bacilli</taxon>
        <taxon>Bacillales</taxon>
        <taxon>Bacillaceae</taxon>
        <taxon>Neobacillus</taxon>
    </lineage>
</organism>
<dbReference type="InterPro" id="IPR003646">
    <property type="entry name" value="SH3-like_bac-type"/>
</dbReference>
<evidence type="ECO:0000259" key="3">
    <source>
        <dbReference type="PROSITE" id="PS51781"/>
    </source>
</evidence>
<feature type="chain" id="PRO_5045336319" evidence="1">
    <location>
        <begin position="29"/>
        <end position="802"/>
    </location>
</feature>
<protein>
    <submittedName>
        <fullName evidence="4">Glucosaminidase domain-containing protein</fullName>
    </submittedName>
</protein>
<evidence type="ECO:0000313" key="4">
    <source>
        <dbReference type="EMBL" id="MFB3170023.1"/>
    </source>
</evidence>
<feature type="signal peptide" evidence="1">
    <location>
        <begin position="1"/>
        <end position="28"/>
    </location>
</feature>
<evidence type="ECO:0000256" key="1">
    <source>
        <dbReference type="SAM" id="SignalP"/>
    </source>
</evidence>
<dbReference type="Gene3D" id="2.30.30.40">
    <property type="entry name" value="SH3 Domains"/>
    <property type="match status" value="1"/>
</dbReference>
<dbReference type="Pfam" id="PF01832">
    <property type="entry name" value="Glucosaminidase"/>
    <property type="match status" value="1"/>
</dbReference>
<feature type="domain" description="SPOR" evidence="2">
    <location>
        <begin position="109"/>
        <end position="188"/>
    </location>
</feature>
<dbReference type="Gene3D" id="1.10.530.10">
    <property type="match status" value="1"/>
</dbReference>
<feature type="domain" description="SH3b" evidence="3">
    <location>
        <begin position="551"/>
        <end position="620"/>
    </location>
</feature>
<sequence length="802" mass="90559">MRKKSYKIVTTMFVSLTLFLLFPSASDAYIDLSTYKLHTGKFNGENEAKAALNRLHSETEWTGKYQPTGVYENYYQIQSSEMADQGYARNILNQFTTSTGIPAYYVGIGDKLLYYQLITGGFSGEETVKQVLQALEKETGISGNYVGLGTKQDYYKIISGGFTGESTAKKVLEQFKNSTGINASYVGLGDKLKYYQIISGGFTGQARTIEIMEQFEKETGINAFYTGLGTPHNYYQIISGGFTGEAATQKILQQFEKATGIYGSYKYIGNNRYQIISEPVLGMNKVNIGREFFKSNNWSVTYKDTGRVGYDRYQIKSVPVLGTQQVNKGRNFYINNKWSVTYQETGKTGYERYQVISDPVLGLDLVNKGRNFFKTNNWSVTYKATGQSGYTRYQIISNPVLGLDQVNKGRSFFIKNNWSITYESTGRIGYEGYKVISKPILGMILVKKGQEFFKNKNLSATYQATGDRLAQYQIVIEDIIGYENVRAANLKLNQMFGWMGTAIKTKVGPKLMYTDYGMSLSSMIDIQMTKKPQTDMYRNEARYVSAEFVDMTKQIITGNDVYLRTAPSKDSEIVQKLNMGDSVLVIGKTGDWVEVRVTWQNAKPNDVKSYLDPNNFSIDNTKDYFQFLKLSQPAQLNAAEVNQRILIGKGILAGKAQAFIDAAKKYNINDVYLIAHAILETGNGTSKLANGVEVNGKTVYNMYGYGAVDSCPLTCGAQTAYDNGWFTPEAAIIGGAKFISQDYIYNTTFQQDTLYKMRWNPKAPWHQYATDISWAYKQVDSIYNIYQMLDNYTLYYDVPKYN</sequence>
<name>A0ABV4YZ84_9BACI</name>